<evidence type="ECO:0000256" key="8">
    <source>
        <dbReference type="ARBA" id="ARBA00022723"/>
    </source>
</evidence>
<dbReference type="RefSeq" id="WP_183911683.1">
    <property type="nucleotide sequence ID" value="NZ_JACHXZ010000007.1"/>
</dbReference>
<evidence type="ECO:0000256" key="14">
    <source>
        <dbReference type="HAMAP-Rule" id="MF_02239"/>
    </source>
</evidence>
<organism evidence="16 17">
    <name type="scientific">Simiduia aestuariiviva</name>
    <dbReference type="NCBI Taxonomy" id="1510459"/>
    <lineage>
        <taxon>Bacteria</taxon>
        <taxon>Pseudomonadati</taxon>
        <taxon>Pseudomonadota</taxon>
        <taxon>Gammaproteobacteria</taxon>
        <taxon>Cellvibrionales</taxon>
        <taxon>Cellvibrionaceae</taxon>
        <taxon>Simiduia</taxon>
    </lineage>
</organism>
<evidence type="ECO:0000256" key="7">
    <source>
        <dbReference type="ARBA" id="ARBA00022692"/>
    </source>
</evidence>
<evidence type="ECO:0000256" key="11">
    <source>
        <dbReference type="ARBA" id="ARBA00023004"/>
    </source>
</evidence>
<dbReference type="GO" id="GO:0006782">
    <property type="term" value="P:protoporphyrinogen IX biosynthetic process"/>
    <property type="evidence" value="ECO:0007669"/>
    <property type="project" value="UniProtKB-UniRule"/>
</dbReference>
<dbReference type="GO" id="GO:0005886">
    <property type="term" value="C:plasma membrane"/>
    <property type="evidence" value="ECO:0007669"/>
    <property type="project" value="UniProtKB-SubCell"/>
</dbReference>
<keyword evidence="8 14" id="KW-0479">Metal-binding</keyword>
<evidence type="ECO:0000256" key="13">
    <source>
        <dbReference type="ARBA" id="ARBA00048390"/>
    </source>
</evidence>
<dbReference type="PIRSF" id="PIRSF004638">
    <property type="entry name" value="UCP004638"/>
    <property type="match status" value="1"/>
</dbReference>
<dbReference type="PANTHER" id="PTHR40255:SF1">
    <property type="entry name" value="PROTOPORPHYRINOGEN IX OXIDASE"/>
    <property type="match status" value="1"/>
</dbReference>
<evidence type="ECO:0000256" key="9">
    <source>
        <dbReference type="ARBA" id="ARBA00022989"/>
    </source>
</evidence>
<evidence type="ECO:0000313" key="17">
    <source>
        <dbReference type="Proteomes" id="UP000559987"/>
    </source>
</evidence>
<dbReference type="GO" id="GO:0070818">
    <property type="term" value="F:protoporphyrinogen oxidase activity"/>
    <property type="evidence" value="ECO:0007669"/>
    <property type="project" value="UniProtKB-UniRule"/>
</dbReference>
<keyword evidence="7 14" id="KW-0812">Transmembrane</keyword>
<dbReference type="Pfam" id="PF03653">
    <property type="entry name" value="UPF0093"/>
    <property type="match status" value="1"/>
</dbReference>
<feature type="transmembrane region" description="Helical" evidence="14">
    <location>
        <begin position="81"/>
        <end position="98"/>
    </location>
</feature>
<dbReference type="InterPro" id="IPR005265">
    <property type="entry name" value="HemJ-like"/>
</dbReference>
<keyword evidence="12 14" id="KW-0472">Membrane</keyword>
<evidence type="ECO:0000256" key="3">
    <source>
        <dbReference type="ARBA" id="ARBA00006501"/>
    </source>
</evidence>
<proteinExistence type="inferred from homology"/>
<evidence type="ECO:0000313" key="16">
    <source>
        <dbReference type="EMBL" id="MBB3170184.1"/>
    </source>
</evidence>
<keyword evidence="9 14" id="KW-1133">Transmembrane helix</keyword>
<accession>A0A839UPN9</accession>
<feature type="binding site" description="axial binding residue" evidence="14">
    <location>
        <position position="84"/>
    </location>
    <ligand>
        <name>heme</name>
        <dbReference type="ChEBI" id="CHEBI:30413"/>
    </ligand>
    <ligandPart>
        <name>Fe</name>
        <dbReference type="ChEBI" id="CHEBI:18248"/>
    </ligandPart>
</feature>
<keyword evidence="11 14" id="KW-0408">Iron</keyword>
<dbReference type="GO" id="GO:0046872">
    <property type="term" value="F:metal ion binding"/>
    <property type="evidence" value="ECO:0007669"/>
    <property type="project" value="UniProtKB-UniRule"/>
</dbReference>
<dbReference type="AlphaFoldDB" id="A0A839UPN9"/>
<comment type="subunit">
    <text evidence="14">Homodimer.</text>
</comment>
<comment type="subcellular location">
    <subcellularLocation>
        <location evidence="1 14">Cell membrane</location>
        <topology evidence="1 14">Multi-pass membrane protein</topology>
    </subcellularLocation>
</comment>
<dbReference type="EMBL" id="JACHXZ010000007">
    <property type="protein sequence ID" value="MBB3170184.1"/>
    <property type="molecule type" value="Genomic_DNA"/>
</dbReference>
<evidence type="ECO:0000256" key="6">
    <source>
        <dbReference type="ARBA" id="ARBA00022617"/>
    </source>
</evidence>
<evidence type="ECO:0000256" key="15">
    <source>
        <dbReference type="PIRNR" id="PIRNR004638"/>
    </source>
</evidence>
<comment type="pathway">
    <text evidence="2 14 15">Porphyrin-containing compound metabolism; protoporphyrin-IX biosynthesis; protoporphyrin-IX from protoporphyrinogen-IX: step 1/1.</text>
</comment>
<dbReference type="EC" id="1.3.99.-" evidence="14 15"/>
<evidence type="ECO:0000256" key="10">
    <source>
        <dbReference type="ARBA" id="ARBA00023002"/>
    </source>
</evidence>
<comment type="catalytic activity">
    <reaction evidence="13 14 15">
        <text>protoporphyrinogen IX + 3 A = protoporphyrin IX + 3 AH2</text>
        <dbReference type="Rhea" id="RHEA:62000"/>
        <dbReference type="ChEBI" id="CHEBI:13193"/>
        <dbReference type="ChEBI" id="CHEBI:17499"/>
        <dbReference type="ChEBI" id="CHEBI:57306"/>
        <dbReference type="ChEBI" id="CHEBI:57307"/>
    </reaction>
</comment>
<evidence type="ECO:0000256" key="5">
    <source>
        <dbReference type="ARBA" id="ARBA00022475"/>
    </source>
</evidence>
<comment type="similarity">
    <text evidence="3 14 15">Belongs to the HemJ family.</text>
</comment>
<feature type="transmembrane region" description="Helical" evidence="14">
    <location>
        <begin position="6"/>
        <end position="27"/>
    </location>
</feature>
<name>A0A839UPN9_9GAMM</name>
<protein>
    <recommendedName>
        <fullName evidence="4 14">Protoporphyrinogen IX oxidase</fullName>
        <shortName evidence="14">PPO</shortName>
        <ecNumber evidence="14 15">1.3.99.-</ecNumber>
    </recommendedName>
</protein>
<reference evidence="16 17" key="1">
    <citation type="submission" date="2020-08" db="EMBL/GenBank/DDBJ databases">
        <title>Genomic Encyclopedia of Type Strains, Phase III (KMG-III): the genomes of soil and plant-associated and newly described type strains.</title>
        <authorList>
            <person name="Whitman W."/>
        </authorList>
    </citation>
    <scope>NUCLEOTIDE SEQUENCE [LARGE SCALE GENOMIC DNA]</scope>
    <source>
        <strain evidence="16 17">CECT 8571</strain>
    </source>
</reference>
<comment type="cofactor">
    <cofactor evidence="14 15">
        <name>heme b</name>
        <dbReference type="ChEBI" id="CHEBI:60344"/>
    </cofactor>
    <text evidence="14 15">Binds 1 heme b (iron(II)-protoporphyrin IX) group per subunit.</text>
</comment>
<evidence type="ECO:0000256" key="12">
    <source>
        <dbReference type="ARBA" id="ARBA00023136"/>
    </source>
</evidence>
<comment type="caution">
    <text evidence="16">The sequence shown here is derived from an EMBL/GenBank/DDBJ whole genome shotgun (WGS) entry which is preliminary data.</text>
</comment>
<dbReference type="HAMAP" id="MF_02239">
    <property type="entry name" value="HemJ"/>
    <property type="match status" value="1"/>
</dbReference>
<feature type="transmembrane region" description="Helical" evidence="14">
    <location>
        <begin position="48"/>
        <end position="69"/>
    </location>
</feature>
<gene>
    <name evidence="16" type="ORF">FHS30_003407</name>
</gene>
<dbReference type="NCBIfam" id="TIGR00701">
    <property type="entry name" value="protoporphyrinogen oxidase HemJ"/>
    <property type="match status" value="1"/>
</dbReference>
<dbReference type="Proteomes" id="UP000559987">
    <property type="component" value="Unassembled WGS sequence"/>
</dbReference>
<keyword evidence="5 14" id="KW-1003">Cell membrane</keyword>
<comment type="function">
    <text evidence="14 15">Catalyzes the oxidation of protoporphyrinogen IX to protoporphyrin IX.</text>
</comment>
<keyword evidence="6 14" id="KW-0349">Heme</keyword>
<feature type="transmembrane region" description="Helical" evidence="14">
    <location>
        <begin position="119"/>
        <end position="137"/>
    </location>
</feature>
<keyword evidence="10 14" id="KW-0560">Oxidoreductase</keyword>
<keyword evidence="17" id="KW-1185">Reference proteome</keyword>
<evidence type="ECO:0000256" key="1">
    <source>
        <dbReference type="ARBA" id="ARBA00004651"/>
    </source>
</evidence>
<evidence type="ECO:0000256" key="4">
    <source>
        <dbReference type="ARBA" id="ARBA00017504"/>
    </source>
</evidence>
<dbReference type="UniPathway" id="UPA00251">
    <property type="reaction ID" value="UER00324"/>
</dbReference>
<sequence>MLWVKAFHIIAVICWFAALFYLPRLFVYHAQSEDAISHDRFVVMERKLYRGIATPSMMVTLALGVWLLLGNTSYYLSSGWMHAKLTLVALCVVYHFCCRHYMVQLREQQCTKSHRFFRVFNELPVFLLVPIVILVVVRPF</sequence>
<feature type="binding site" description="axial binding residue" evidence="14">
    <location>
        <position position="8"/>
    </location>
    <ligand>
        <name>heme</name>
        <dbReference type="ChEBI" id="CHEBI:30413"/>
    </ligand>
    <ligandPart>
        <name>Fe</name>
        <dbReference type="ChEBI" id="CHEBI:18248"/>
    </ligandPart>
</feature>
<dbReference type="PANTHER" id="PTHR40255">
    <property type="entry name" value="UPF0093 MEMBRANE PROTEIN SLR1790"/>
    <property type="match status" value="1"/>
</dbReference>
<evidence type="ECO:0000256" key="2">
    <source>
        <dbReference type="ARBA" id="ARBA00005073"/>
    </source>
</evidence>